<sequence>MGMFTPSKNYVGIDIGSTSIKIVELEQAGSGARLVNYGFSETTKFIPSNWHENEKLTANIINEIYKKANIKSRSAVAALPTFSVFSSILNLPNVSKKELASSVHWEAKKVIPLPLEEMILDWKIIKNEKDKSNIKVLLTGAPKSLVKKYINIFKEAQINLMSLETETFSLIRSLIGNDKSTIMMVEIGANTTDVSIVDNGIPMLNRSIDIGGMTITKAIAKNLNISLEKAEQFKYDLGISSMNSDIDVVPKTIIDTIEPIINEIKYAVNLFQTKDKKNTEKIILSGGSVMLPNLANYLSKILDINVIVGDPWSRISYPEDLKPLLHEIGPRLSVAIGLAMREI</sequence>
<dbReference type="InterPro" id="IPR005883">
    <property type="entry name" value="PilM"/>
</dbReference>
<dbReference type="Proteomes" id="UP000177579">
    <property type="component" value="Unassembled WGS sequence"/>
</dbReference>
<dbReference type="PANTHER" id="PTHR32432:SF3">
    <property type="entry name" value="ETHANOLAMINE UTILIZATION PROTEIN EUTJ"/>
    <property type="match status" value="1"/>
</dbReference>
<organism evidence="1 2">
    <name type="scientific">Candidatus Falkowbacteria bacterium RIFOXYD2_FULL_34_120</name>
    <dbReference type="NCBI Taxonomy" id="1798007"/>
    <lineage>
        <taxon>Bacteria</taxon>
        <taxon>Candidatus Falkowiibacteriota</taxon>
    </lineage>
</organism>
<evidence type="ECO:0000313" key="1">
    <source>
        <dbReference type="EMBL" id="OGF41278.1"/>
    </source>
</evidence>
<name>A0A1F5TR04_9BACT</name>
<dbReference type="SUPFAM" id="SSF53067">
    <property type="entry name" value="Actin-like ATPase domain"/>
    <property type="match status" value="2"/>
</dbReference>
<dbReference type="InterPro" id="IPR043129">
    <property type="entry name" value="ATPase_NBD"/>
</dbReference>
<dbReference type="NCBIfam" id="TIGR01175">
    <property type="entry name" value="pilM"/>
    <property type="match status" value="1"/>
</dbReference>
<comment type="caution">
    <text evidence="1">The sequence shown here is derived from an EMBL/GenBank/DDBJ whole genome shotgun (WGS) entry which is preliminary data.</text>
</comment>
<evidence type="ECO:0008006" key="3">
    <source>
        <dbReference type="Google" id="ProtNLM"/>
    </source>
</evidence>
<dbReference type="Pfam" id="PF11104">
    <property type="entry name" value="PilM_2"/>
    <property type="match status" value="1"/>
</dbReference>
<reference evidence="1 2" key="1">
    <citation type="journal article" date="2016" name="Nat. Commun.">
        <title>Thousands of microbial genomes shed light on interconnected biogeochemical processes in an aquifer system.</title>
        <authorList>
            <person name="Anantharaman K."/>
            <person name="Brown C.T."/>
            <person name="Hug L.A."/>
            <person name="Sharon I."/>
            <person name="Castelle C.J."/>
            <person name="Probst A.J."/>
            <person name="Thomas B.C."/>
            <person name="Singh A."/>
            <person name="Wilkins M.J."/>
            <person name="Karaoz U."/>
            <person name="Brodie E.L."/>
            <person name="Williams K.H."/>
            <person name="Hubbard S.S."/>
            <person name="Banfield J.F."/>
        </authorList>
    </citation>
    <scope>NUCLEOTIDE SEQUENCE [LARGE SCALE GENOMIC DNA]</scope>
</reference>
<dbReference type="EMBL" id="MFGO01000011">
    <property type="protein sequence ID" value="OGF41278.1"/>
    <property type="molecule type" value="Genomic_DNA"/>
</dbReference>
<dbReference type="PANTHER" id="PTHR32432">
    <property type="entry name" value="CELL DIVISION PROTEIN FTSA-RELATED"/>
    <property type="match status" value="1"/>
</dbReference>
<dbReference type="PIRSF" id="PIRSF019169">
    <property type="entry name" value="PilM"/>
    <property type="match status" value="1"/>
</dbReference>
<gene>
    <name evidence="1" type="ORF">A2531_00245</name>
</gene>
<dbReference type="AlphaFoldDB" id="A0A1F5TR04"/>
<evidence type="ECO:0000313" key="2">
    <source>
        <dbReference type="Proteomes" id="UP000177579"/>
    </source>
</evidence>
<protein>
    <recommendedName>
        <fullName evidence="3">SHS2 domain-containing protein</fullName>
    </recommendedName>
</protein>
<dbReference type="CDD" id="cd24049">
    <property type="entry name" value="ASKHA_NBD_PilM"/>
    <property type="match status" value="1"/>
</dbReference>
<dbReference type="Gene3D" id="3.30.420.40">
    <property type="match status" value="2"/>
</dbReference>
<proteinExistence type="predicted"/>
<dbReference type="Gene3D" id="3.30.1490.300">
    <property type="match status" value="1"/>
</dbReference>
<accession>A0A1F5TR04</accession>
<dbReference type="InterPro" id="IPR050696">
    <property type="entry name" value="FtsA/MreB"/>
</dbReference>